<evidence type="ECO:0000259" key="1">
    <source>
        <dbReference type="Pfam" id="PF04324"/>
    </source>
</evidence>
<accession>A0ABS5BJW1</accession>
<proteinExistence type="predicted"/>
<protein>
    <submittedName>
        <fullName evidence="2">(2Fe-2S)-binding protein</fullName>
    </submittedName>
</protein>
<dbReference type="EMBL" id="JAGKQQ010000001">
    <property type="protein sequence ID" value="MBP3953994.1"/>
    <property type="molecule type" value="Genomic_DNA"/>
</dbReference>
<comment type="caution">
    <text evidence="2">The sequence shown here is derived from an EMBL/GenBank/DDBJ whole genome shotgun (WGS) entry which is preliminary data.</text>
</comment>
<dbReference type="Pfam" id="PF04324">
    <property type="entry name" value="Fer2_BFD"/>
    <property type="match status" value="1"/>
</dbReference>
<sequence length="90" mass="9359">MELSQTAEECAGSCRSCATVGSCPDRVVCRCLGVTEQAIVTAIVALGLRTVKEVRQATEAGDGCTCCHRELNAYLAVYSPSSSPAICSAK</sequence>
<name>A0ABS5BJW1_9BACT</name>
<dbReference type="Proteomes" id="UP000676565">
    <property type="component" value="Unassembled WGS sequence"/>
</dbReference>
<reference evidence="2 3" key="1">
    <citation type="submission" date="2021-04" db="EMBL/GenBank/DDBJ databases">
        <authorList>
            <person name="Ivanova A."/>
        </authorList>
    </citation>
    <scope>NUCLEOTIDE SEQUENCE [LARGE SCALE GENOMIC DNA]</scope>
    <source>
        <strain evidence="2 3">G18</strain>
    </source>
</reference>
<dbReference type="InterPro" id="IPR007419">
    <property type="entry name" value="BFD-like_2Fe2S-bd_dom"/>
</dbReference>
<organism evidence="2 3">
    <name type="scientific">Gemmata palustris</name>
    <dbReference type="NCBI Taxonomy" id="2822762"/>
    <lineage>
        <taxon>Bacteria</taxon>
        <taxon>Pseudomonadati</taxon>
        <taxon>Planctomycetota</taxon>
        <taxon>Planctomycetia</taxon>
        <taxon>Gemmatales</taxon>
        <taxon>Gemmataceae</taxon>
        <taxon>Gemmata</taxon>
    </lineage>
</organism>
<keyword evidence="3" id="KW-1185">Reference proteome</keyword>
<evidence type="ECO:0000313" key="2">
    <source>
        <dbReference type="EMBL" id="MBP3953994.1"/>
    </source>
</evidence>
<dbReference type="Gene3D" id="1.10.10.1100">
    <property type="entry name" value="BFD-like [2Fe-2S]-binding domain"/>
    <property type="match status" value="1"/>
</dbReference>
<gene>
    <name evidence="2" type="ORF">J8F10_01600</name>
</gene>
<feature type="domain" description="BFD-like [2Fe-2S]-binding" evidence="1">
    <location>
        <begin position="27"/>
        <end position="76"/>
    </location>
</feature>
<dbReference type="InterPro" id="IPR041854">
    <property type="entry name" value="BFD-like_2Fe2S-bd_dom_sf"/>
</dbReference>
<dbReference type="RefSeq" id="WP_210652041.1">
    <property type="nucleotide sequence ID" value="NZ_JAGKQQ010000001.1"/>
</dbReference>
<evidence type="ECO:0000313" key="3">
    <source>
        <dbReference type="Proteomes" id="UP000676565"/>
    </source>
</evidence>